<name>A0A9W9Q7N7_9EURO</name>
<evidence type="ECO:0008006" key="4">
    <source>
        <dbReference type="Google" id="ProtNLM"/>
    </source>
</evidence>
<dbReference type="AlphaFoldDB" id="A0A9W9Q7N7"/>
<sequence>MLFTKIASLLFLATKQAAAHGLITRINGANGVIMPGLTVVDGIPRDCPSAACGGQKDTAVIRDQEMGSIKASALGRTLNSGPVDPQRVITDFMTPNADSRTHIRHFPKARQLINDAASVITNAGGAVLNGAQDLADKTPFGAAVKGAQSAVDDVAGALPGTKSGAITPSGTVEKGLADYAGIGSVNGLPSASDDGYVTMIYHQVNQDGAGPLSADIDATSAGTDPKAFKPARVIQDVPGVAGFSTSSTMDYEVKVQLPSGTKCTGVVGNTKNVCIVRIRNNAISGPFGGSAAFTI</sequence>
<dbReference type="PANTHER" id="PTHR34618:SF1">
    <property type="entry name" value="SECRETED PROTEIN"/>
    <property type="match status" value="1"/>
</dbReference>
<dbReference type="OrthoDB" id="5310497at2759"/>
<proteinExistence type="predicted"/>
<evidence type="ECO:0000313" key="2">
    <source>
        <dbReference type="EMBL" id="KAJ5324457.1"/>
    </source>
</evidence>
<dbReference type="Pfam" id="PF11327">
    <property type="entry name" value="Egh16-like"/>
    <property type="match status" value="1"/>
</dbReference>
<keyword evidence="1" id="KW-0732">Signal</keyword>
<dbReference type="InterPro" id="IPR021476">
    <property type="entry name" value="Egh16-like"/>
</dbReference>
<evidence type="ECO:0000313" key="3">
    <source>
        <dbReference type="Proteomes" id="UP001147746"/>
    </source>
</evidence>
<dbReference type="Proteomes" id="UP001147746">
    <property type="component" value="Unassembled WGS sequence"/>
</dbReference>
<dbReference type="PANTHER" id="PTHR34618">
    <property type="entry name" value="SURFACE PROTEIN MAS1, PUTATIVE-RELATED"/>
    <property type="match status" value="1"/>
</dbReference>
<comment type="caution">
    <text evidence="2">The sequence shown here is derived from an EMBL/GenBank/DDBJ whole genome shotgun (WGS) entry which is preliminary data.</text>
</comment>
<accession>A0A9W9Q7N7</accession>
<evidence type="ECO:0000256" key="1">
    <source>
        <dbReference type="SAM" id="SignalP"/>
    </source>
</evidence>
<reference evidence="2" key="1">
    <citation type="submission" date="2022-12" db="EMBL/GenBank/DDBJ databases">
        <authorList>
            <person name="Petersen C."/>
        </authorList>
    </citation>
    <scope>NUCLEOTIDE SEQUENCE</scope>
    <source>
        <strain evidence="2">IBT 21472</strain>
    </source>
</reference>
<feature type="signal peptide" evidence="1">
    <location>
        <begin position="1"/>
        <end position="19"/>
    </location>
</feature>
<keyword evidence="3" id="KW-1185">Reference proteome</keyword>
<feature type="chain" id="PRO_5041115727" description="Cell surface protein Mas1" evidence="1">
    <location>
        <begin position="20"/>
        <end position="295"/>
    </location>
</feature>
<organism evidence="2 3">
    <name type="scientific">Penicillium atrosanguineum</name>
    <dbReference type="NCBI Taxonomy" id="1132637"/>
    <lineage>
        <taxon>Eukaryota</taxon>
        <taxon>Fungi</taxon>
        <taxon>Dikarya</taxon>
        <taxon>Ascomycota</taxon>
        <taxon>Pezizomycotina</taxon>
        <taxon>Eurotiomycetes</taxon>
        <taxon>Eurotiomycetidae</taxon>
        <taxon>Eurotiales</taxon>
        <taxon>Aspergillaceae</taxon>
        <taxon>Penicillium</taxon>
    </lineage>
</organism>
<gene>
    <name evidence="2" type="ORF">N7476_003057</name>
</gene>
<dbReference type="EMBL" id="JAPZBO010000002">
    <property type="protein sequence ID" value="KAJ5324457.1"/>
    <property type="molecule type" value="Genomic_DNA"/>
</dbReference>
<reference evidence="2" key="2">
    <citation type="journal article" date="2023" name="IMA Fungus">
        <title>Comparative genomic study of the Penicillium genus elucidates a diverse pangenome and 15 lateral gene transfer events.</title>
        <authorList>
            <person name="Petersen C."/>
            <person name="Sorensen T."/>
            <person name="Nielsen M.R."/>
            <person name="Sondergaard T.E."/>
            <person name="Sorensen J.L."/>
            <person name="Fitzpatrick D.A."/>
            <person name="Frisvad J.C."/>
            <person name="Nielsen K.L."/>
        </authorList>
    </citation>
    <scope>NUCLEOTIDE SEQUENCE</scope>
    <source>
        <strain evidence="2">IBT 21472</strain>
    </source>
</reference>
<protein>
    <recommendedName>
        <fullName evidence="4">Cell surface protein Mas1</fullName>
    </recommendedName>
</protein>